<dbReference type="InterPro" id="IPR002937">
    <property type="entry name" value="Amino_oxidase"/>
</dbReference>
<dbReference type="PANTHER" id="PTHR16128">
    <property type="entry name" value="FAD/NAD(P)-BINDING OXIDOREDUCTASE FAMILY PROTEIN"/>
    <property type="match status" value="1"/>
</dbReference>
<dbReference type="EMBL" id="AVPE01000001">
    <property type="protein sequence ID" value="KGX93781.1"/>
    <property type="molecule type" value="Genomic_DNA"/>
</dbReference>
<dbReference type="eggNOG" id="COG3380">
    <property type="taxonomic scope" value="Bacteria"/>
</dbReference>
<dbReference type="InterPro" id="IPR036188">
    <property type="entry name" value="FAD/NAD-bd_sf"/>
</dbReference>
<protein>
    <submittedName>
        <fullName evidence="2">FAD-dependent oxidoreductase</fullName>
    </submittedName>
</protein>
<dbReference type="STRING" id="1385510.GCA_000425205_00309"/>
<dbReference type="Gene3D" id="3.90.660.10">
    <property type="match status" value="1"/>
</dbReference>
<dbReference type="Pfam" id="PF01593">
    <property type="entry name" value="Amino_oxidase"/>
    <property type="match status" value="1"/>
</dbReference>
<evidence type="ECO:0000313" key="3">
    <source>
        <dbReference type="Proteomes" id="UP000030528"/>
    </source>
</evidence>
<keyword evidence="3" id="KW-1185">Reference proteome</keyword>
<name>A0A0A5GKH0_9BACI</name>
<dbReference type="SUPFAM" id="SSF51905">
    <property type="entry name" value="FAD/NAD(P)-binding domain"/>
    <property type="match status" value="1"/>
</dbReference>
<reference evidence="2 3" key="1">
    <citation type="submission" date="2013-08" db="EMBL/GenBank/DDBJ databases">
        <authorList>
            <person name="Huang J."/>
            <person name="Wang G."/>
        </authorList>
    </citation>
    <scope>NUCLEOTIDE SEQUENCE [LARGE SCALE GENOMIC DNA]</scope>
    <source>
        <strain evidence="2 3">JSM 076056</strain>
    </source>
</reference>
<proteinExistence type="predicted"/>
<dbReference type="Pfam" id="PF13450">
    <property type="entry name" value="NAD_binding_8"/>
    <property type="match status" value="1"/>
</dbReference>
<evidence type="ECO:0000259" key="1">
    <source>
        <dbReference type="Pfam" id="PF01593"/>
    </source>
</evidence>
<dbReference type="Proteomes" id="UP000030528">
    <property type="component" value="Unassembled WGS sequence"/>
</dbReference>
<dbReference type="GO" id="GO:0016491">
    <property type="term" value="F:oxidoreductase activity"/>
    <property type="evidence" value="ECO:0007669"/>
    <property type="project" value="InterPro"/>
</dbReference>
<comment type="caution">
    <text evidence="2">The sequence shown here is derived from an EMBL/GenBank/DDBJ whole genome shotgun (WGS) entry which is preliminary data.</text>
</comment>
<evidence type="ECO:0000313" key="2">
    <source>
        <dbReference type="EMBL" id="KGX93781.1"/>
    </source>
</evidence>
<dbReference type="Gene3D" id="3.50.50.60">
    <property type="entry name" value="FAD/NAD(P)-binding domain"/>
    <property type="match status" value="1"/>
</dbReference>
<feature type="domain" description="Amine oxidase" evidence="1">
    <location>
        <begin position="80"/>
        <end position="311"/>
    </location>
</feature>
<organism evidence="2 3">
    <name type="scientific">Pontibacillus halophilus JSM 076056 = DSM 19796</name>
    <dbReference type="NCBI Taxonomy" id="1385510"/>
    <lineage>
        <taxon>Bacteria</taxon>
        <taxon>Bacillati</taxon>
        <taxon>Bacillota</taxon>
        <taxon>Bacilli</taxon>
        <taxon>Bacillales</taxon>
        <taxon>Bacillaceae</taxon>
        <taxon>Pontibacillus</taxon>
    </lineage>
</organism>
<gene>
    <name evidence="2" type="ORF">N781_00845</name>
</gene>
<accession>A0A0A5GKH0</accession>
<sequence length="320" mass="35593">MIIGGGLSGVMAARTLLDKGVEDVCIVEKSKGVGGRLATRRINGGKADHGAQFFTVRTQSFQEDVTQWLDKGWVKPWFGDSHWRYTSVDGMNQLVKRLAEGLNVLPNAKVTRLIEGAGGFDVELEDGRRLKAGGIILTAPAPQASELLRSSSITYDRHTFRQLSQIDVGPAFVGLFELNRETTFSEDGHIDTNLPDGVERIVDHSLKGVSEKPIVSVYMKMEWSNHHFEEKDEELLTYIKYKIEEYVPSATIVSEQLKRWKYAQSHNVVRRPCVNVHEALPLYVAGDSFLHEDDDTLRTRVESAYLSGVAAGEATANFVG</sequence>
<dbReference type="PANTHER" id="PTHR16128:SF5">
    <property type="entry name" value="FAD_NAD(P)-BINDING OXIDOREDUCTASE FAMILY PROTEIN"/>
    <property type="match status" value="1"/>
</dbReference>
<dbReference type="AlphaFoldDB" id="A0A0A5GKH0"/>